<protein>
    <recommendedName>
        <fullName evidence="3">HAD family phosphatase</fullName>
    </recommendedName>
</protein>
<dbReference type="AlphaFoldDB" id="A0A2M8QAP7"/>
<sequence length="212" mass="23799">MRNILVEPASLPITAIFFDLGGVLMRTSDLAPRRKWERRFGMPDWALQDLFFNSPVGQAAQIGRATTDDAWAHVAATLGLDADTLRQLQADFWRGDTFDESLLALIRSLHRRYKTGLISNAMPDARQMFADKLNRDLFDVLVFSGEEGVKKPDPEIFRRALARLGARPEESIFVDDTAENVAAAQALGLRSIRFTTSEDLRRTLAQLTGFTE</sequence>
<evidence type="ECO:0000313" key="2">
    <source>
        <dbReference type="Proteomes" id="UP000230790"/>
    </source>
</evidence>
<evidence type="ECO:0000313" key="1">
    <source>
        <dbReference type="EMBL" id="PJF46864.1"/>
    </source>
</evidence>
<dbReference type="EMBL" id="PGTN01000086">
    <property type="protein sequence ID" value="PJF46864.1"/>
    <property type="molecule type" value="Genomic_DNA"/>
</dbReference>
<dbReference type="PRINTS" id="PR00413">
    <property type="entry name" value="HADHALOGNASE"/>
</dbReference>
<evidence type="ECO:0008006" key="3">
    <source>
        <dbReference type="Google" id="ProtNLM"/>
    </source>
</evidence>
<dbReference type="InterPro" id="IPR036412">
    <property type="entry name" value="HAD-like_sf"/>
</dbReference>
<dbReference type="SUPFAM" id="SSF56784">
    <property type="entry name" value="HAD-like"/>
    <property type="match status" value="1"/>
</dbReference>
<reference evidence="1 2" key="1">
    <citation type="submission" date="2017-11" db="EMBL/GenBank/DDBJ databases">
        <title>Evolution of Phototrophy in the Chloroflexi Phylum Driven by Horizontal Gene Transfer.</title>
        <authorList>
            <person name="Ward L.M."/>
            <person name="Hemp J."/>
            <person name="Shih P.M."/>
            <person name="Mcglynn S.E."/>
            <person name="Fischer W."/>
        </authorList>
    </citation>
    <scope>NUCLEOTIDE SEQUENCE [LARGE SCALE GENOMIC DNA]</scope>
    <source>
        <strain evidence="1">JP3_7</strain>
    </source>
</reference>
<dbReference type="SFLD" id="SFLDG01129">
    <property type="entry name" value="C1.5:_HAD__Beta-PGM__Phosphata"/>
    <property type="match status" value="1"/>
</dbReference>
<dbReference type="NCBIfam" id="TIGR01509">
    <property type="entry name" value="HAD-SF-IA-v3"/>
    <property type="match status" value="1"/>
</dbReference>
<name>A0A2M8QAP7_9CHLR</name>
<dbReference type="Proteomes" id="UP000230790">
    <property type="component" value="Unassembled WGS sequence"/>
</dbReference>
<dbReference type="PANTHER" id="PTHR43611">
    <property type="entry name" value="ALPHA-D-GLUCOSE 1-PHOSPHATE PHOSPHATASE"/>
    <property type="match status" value="1"/>
</dbReference>
<dbReference type="NCBIfam" id="TIGR01549">
    <property type="entry name" value="HAD-SF-IA-v1"/>
    <property type="match status" value="1"/>
</dbReference>
<dbReference type="InterPro" id="IPR006439">
    <property type="entry name" value="HAD-SF_hydro_IA"/>
</dbReference>
<dbReference type="Gene3D" id="3.40.50.1000">
    <property type="entry name" value="HAD superfamily/HAD-like"/>
    <property type="match status" value="1"/>
</dbReference>
<accession>A0A2M8QAP7</accession>
<dbReference type="Pfam" id="PF00702">
    <property type="entry name" value="Hydrolase"/>
    <property type="match status" value="1"/>
</dbReference>
<proteinExistence type="predicted"/>
<dbReference type="PANTHER" id="PTHR43611:SF3">
    <property type="entry name" value="FLAVIN MONONUCLEOTIDE HYDROLASE 1, CHLOROPLATIC"/>
    <property type="match status" value="1"/>
</dbReference>
<comment type="caution">
    <text evidence="1">The sequence shown here is derived from an EMBL/GenBank/DDBJ whole genome shotgun (WGS) entry which is preliminary data.</text>
</comment>
<dbReference type="InterPro" id="IPR023214">
    <property type="entry name" value="HAD_sf"/>
</dbReference>
<dbReference type="SFLD" id="SFLDS00003">
    <property type="entry name" value="Haloacid_Dehalogenase"/>
    <property type="match status" value="1"/>
</dbReference>
<dbReference type="CDD" id="cd02603">
    <property type="entry name" value="HAD_sEH-N_like"/>
    <property type="match status" value="1"/>
</dbReference>
<gene>
    <name evidence="1" type="ORF">CUN48_11605</name>
</gene>
<organism evidence="1 2">
    <name type="scientific">Candidatus Thermofonsia Clade 3 bacterium</name>
    <dbReference type="NCBI Taxonomy" id="2364212"/>
    <lineage>
        <taxon>Bacteria</taxon>
        <taxon>Bacillati</taxon>
        <taxon>Chloroflexota</taxon>
        <taxon>Candidatus Thermofontia</taxon>
        <taxon>Candidatus Thermofonsia Clade 3</taxon>
    </lineage>
</organism>